<organism evidence="5 7">
    <name type="scientific">Scophthalmus maximus</name>
    <name type="common">Turbot</name>
    <name type="synonym">Psetta maxima</name>
    <dbReference type="NCBI Taxonomy" id="52904"/>
    <lineage>
        <taxon>Eukaryota</taxon>
        <taxon>Metazoa</taxon>
        <taxon>Chordata</taxon>
        <taxon>Craniata</taxon>
        <taxon>Vertebrata</taxon>
        <taxon>Euteleostomi</taxon>
        <taxon>Actinopterygii</taxon>
        <taxon>Neopterygii</taxon>
        <taxon>Teleostei</taxon>
        <taxon>Neoteleostei</taxon>
        <taxon>Acanthomorphata</taxon>
        <taxon>Carangaria</taxon>
        <taxon>Pleuronectiformes</taxon>
        <taxon>Pleuronectoidei</taxon>
        <taxon>Scophthalmidae</taxon>
        <taxon>Scophthalmus</taxon>
    </lineage>
</organism>
<dbReference type="Gene3D" id="2.60.120.40">
    <property type="match status" value="1"/>
</dbReference>
<dbReference type="PROSITE" id="PS50871">
    <property type="entry name" value="C1Q"/>
    <property type="match status" value="1"/>
</dbReference>
<feature type="domain" description="C1q" evidence="4">
    <location>
        <begin position="33"/>
        <end position="177"/>
    </location>
</feature>
<dbReference type="PANTHER" id="PTHR22923:SF103">
    <property type="entry name" value="CEREBELLIN 20-RELATED"/>
    <property type="match status" value="1"/>
</dbReference>
<keyword evidence="3" id="KW-0732">Signal</keyword>
<dbReference type="SUPFAM" id="SSF49842">
    <property type="entry name" value="TNF-like"/>
    <property type="match status" value="1"/>
</dbReference>
<gene>
    <name evidence="6" type="ORF">F2P81_017452</name>
    <name evidence="5" type="ORF">SMAX5B_000636</name>
</gene>
<proteinExistence type="predicted"/>
<dbReference type="GO" id="GO:0099558">
    <property type="term" value="P:maintenance of synapse structure"/>
    <property type="evidence" value="ECO:0007669"/>
    <property type="project" value="TreeGrafter"/>
</dbReference>
<name>A0A2U9B5X0_SCOMX</name>
<evidence type="ECO:0000313" key="8">
    <source>
        <dbReference type="Proteomes" id="UP000438429"/>
    </source>
</evidence>
<comment type="subcellular location">
    <subcellularLocation>
        <location evidence="1">Secreted</location>
    </subcellularLocation>
</comment>
<dbReference type="InterPro" id="IPR001073">
    <property type="entry name" value="C1q_dom"/>
</dbReference>
<dbReference type="InterPro" id="IPR008983">
    <property type="entry name" value="Tumour_necrosis_fac-like_dom"/>
</dbReference>
<protein>
    <submittedName>
        <fullName evidence="5">Putative complement C1q-like protein 2</fullName>
    </submittedName>
</protein>
<evidence type="ECO:0000313" key="6">
    <source>
        <dbReference type="EMBL" id="KAF0030721.1"/>
    </source>
</evidence>
<evidence type="ECO:0000256" key="1">
    <source>
        <dbReference type="ARBA" id="ARBA00004613"/>
    </source>
</evidence>
<dbReference type="AlphaFoldDB" id="A0A2U9B5X0"/>
<accession>A0A2U9B5X0</accession>
<dbReference type="Proteomes" id="UP000438429">
    <property type="component" value="Unassembled WGS sequence"/>
</dbReference>
<dbReference type="STRING" id="52904.ENSSMAP00000000615"/>
<dbReference type="EMBL" id="VEVO01000015">
    <property type="protein sequence ID" value="KAF0030721.1"/>
    <property type="molecule type" value="Genomic_DNA"/>
</dbReference>
<dbReference type="Pfam" id="PF00386">
    <property type="entry name" value="C1q"/>
    <property type="match status" value="1"/>
</dbReference>
<dbReference type="PANTHER" id="PTHR22923">
    <property type="entry name" value="CEREBELLIN-RELATED"/>
    <property type="match status" value="1"/>
</dbReference>
<dbReference type="InterPro" id="IPR050822">
    <property type="entry name" value="Cerebellin_Synaptic_Org"/>
</dbReference>
<evidence type="ECO:0000256" key="2">
    <source>
        <dbReference type="ARBA" id="ARBA00022525"/>
    </source>
</evidence>
<evidence type="ECO:0000313" key="7">
    <source>
        <dbReference type="Proteomes" id="UP000246464"/>
    </source>
</evidence>
<dbReference type="GO" id="GO:0045202">
    <property type="term" value="C:synapse"/>
    <property type="evidence" value="ECO:0007669"/>
    <property type="project" value="TreeGrafter"/>
</dbReference>
<sequence length="177" mass="18657">MKKQMKRSEEFFDTVFAEMHKELTSAKTSLDGIRASRSAFSVALSNDGPFACSGPFAADTPVVYKHALVNLGNGYSAQTGVFTAPLSGVYSLTVTVYAKFAPGTNAATCADLQVNGNVAASLSERRGQDDEDSASVVVAMKLKAGDTVAVSLLKGCSVCDDRGHYNTFTGFLLYATA</sequence>
<keyword evidence="2" id="KW-0964">Secreted</keyword>
<evidence type="ECO:0000313" key="5">
    <source>
        <dbReference type="EMBL" id="AWO99316.1"/>
    </source>
</evidence>
<reference evidence="5 7" key="1">
    <citation type="submission" date="2017-12" db="EMBL/GenBank/DDBJ databases">
        <title>Integrating genomic resources of turbot (Scophthalmus maximus) in depth evaluation of genetic and physical mapping variation across individuals.</title>
        <authorList>
            <person name="Martinez P."/>
        </authorList>
    </citation>
    <scope>NUCLEOTIDE SEQUENCE [LARGE SCALE GENOMIC DNA]</scope>
</reference>
<reference evidence="6 8" key="2">
    <citation type="submission" date="2019-06" db="EMBL/GenBank/DDBJ databases">
        <title>Draft genomes of female and male turbot (Scophthalmus maximus).</title>
        <authorList>
            <person name="Xu H."/>
            <person name="Xu X.-W."/>
            <person name="Shao C."/>
            <person name="Chen S."/>
        </authorList>
    </citation>
    <scope>NUCLEOTIDE SEQUENCE [LARGE SCALE GENOMIC DNA]</scope>
    <source>
        <strain evidence="6">Ysfricsl-2016a</strain>
        <tissue evidence="6">Blood</tissue>
    </source>
</reference>
<evidence type="ECO:0000259" key="4">
    <source>
        <dbReference type="PROSITE" id="PS50871"/>
    </source>
</evidence>
<dbReference type="EMBL" id="CP026245">
    <property type="protein sequence ID" value="AWO99316.1"/>
    <property type="molecule type" value="Genomic_DNA"/>
</dbReference>
<dbReference type="SMART" id="SM00110">
    <property type="entry name" value="C1Q"/>
    <property type="match status" value="1"/>
</dbReference>
<dbReference type="Proteomes" id="UP000246464">
    <property type="component" value="Chromosome 3"/>
</dbReference>
<evidence type="ECO:0000256" key="3">
    <source>
        <dbReference type="ARBA" id="ARBA00022729"/>
    </source>
</evidence>
<dbReference type="PRINTS" id="PR00007">
    <property type="entry name" value="COMPLEMNTC1Q"/>
</dbReference>
<dbReference type="GO" id="GO:0005576">
    <property type="term" value="C:extracellular region"/>
    <property type="evidence" value="ECO:0007669"/>
    <property type="project" value="UniProtKB-SubCell"/>
</dbReference>
<keyword evidence="7" id="KW-1185">Reference proteome</keyword>